<dbReference type="PaxDb" id="29760-VIT_15s0107g00130.t01"/>
<dbReference type="Proteomes" id="UP000009183">
    <property type="component" value="Chromosome 15"/>
</dbReference>
<organism evidence="1 2">
    <name type="scientific">Vitis vinifera</name>
    <name type="common">Grape</name>
    <dbReference type="NCBI Taxonomy" id="29760"/>
    <lineage>
        <taxon>Eukaryota</taxon>
        <taxon>Viridiplantae</taxon>
        <taxon>Streptophyta</taxon>
        <taxon>Embryophyta</taxon>
        <taxon>Tracheophyta</taxon>
        <taxon>Spermatophyta</taxon>
        <taxon>Magnoliopsida</taxon>
        <taxon>eudicotyledons</taxon>
        <taxon>Gunneridae</taxon>
        <taxon>Pentapetalae</taxon>
        <taxon>rosids</taxon>
        <taxon>Vitales</taxon>
        <taxon>Vitaceae</taxon>
        <taxon>Viteae</taxon>
        <taxon>Vitis</taxon>
    </lineage>
</organism>
<protein>
    <submittedName>
        <fullName evidence="1">Uncharacterized protein</fullName>
    </submittedName>
</protein>
<dbReference type="EMBL" id="FN596514">
    <property type="protein sequence ID" value="CCB60873.1"/>
    <property type="molecule type" value="Genomic_DNA"/>
</dbReference>
<proteinExistence type="predicted"/>
<dbReference type="InParanoid" id="F6I1Q6"/>
<evidence type="ECO:0000313" key="1">
    <source>
        <dbReference type="EMBL" id="CCB60873.1"/>
    </source>
</evidence>
<reference evidence="2" key="1">
    <citation type="journal article" date="2007" name="Nature">
        <title>The grapevine genome sequence suggests ancestral hexaploidization in major angiosperm phyla.</title>
        <authorList>
            <consortium name="The French-Italian Public Consortium for Grapevine Genome Characterization."/>
            <person name="Jaillon O."/>
            <person name="Aury J.-M."/>
            <person name="Noel B."/>
            <person name="Policriti A."/>
            <person name="Clepet C."/>
            <person name="Casagrande A."/>
            <person name="Choisne N."/>
            <person name="Aubourg S."/>
            <person name="Vitulo N."/>
            <person name="Jubin C."/>
            <person name="Vezzi A."/>
            <person name="Legeai F."/>
            <person name="Hugueney P."/>
            <person name="Dasilva C."/>
            <person name="Horner D."/>
            <person name="Mica E."/>
            <person name="Jublot D."/>
            <person name="Poulain J."/>
            <person name="Bruyere C."/>
            <person name="Billault A."/>
            <person name="Segurens B."/>
            <person name="Gouyvenoux M."/>
            <person name="Ugarte E."/>
            <person name="Cattonaro F."/>
            <person name="Anthouard V."/>
            <person name="Vico V."/>
            <person name="Del Fabbro C."/>
            <person name="Alaux M."/>
            <person name="Di Gaspero G."/>
            <person name="Dumas V."/>
            <person name="Felice N."/>
            <person name="Paillard S."/>
            <person name="Juman I."/>
            <person name="Moroldo M."/>
            <person name="Scalabrin S."/>
            <person name="Canaguier A."/>
            <person name="Le Clainche I."/>
            <person name="Malacrida G."/>
            <person name="Durand E."/>
            <person name="Pesole G."/>
            <person name="Laucou V."/>
            <person name="Chatelet P."/>
            <person name="Merdinoglu D."/>
            <person name="Delledonne M."/>
            <person name="Pezzotti M."/>
            <person name="Lecharny A."/>
            <person name="Scarpelli C."/>
            <person name="Artiguenave F."/>
            <person name="Pe M.E."/>
            <person name="Valle G."/>
            <person name="Morgante M."/>
            <person name="Caboche M."/>
            <person name="Adam-Blondon A.-F."/>
            <person name="Weissenbach J."/>
            <person name="Quetier F."/>
            <person name="Wincker P."/>
        </authorList>
    </citation>
    <scope>NUCLEOTIDE SEQUENCE [LARGE SCALE GENOMIC DNA]</scope>
    <source>
        <strain evidence="2">cv. Pinot noir / PN40024</strain>
    </source>
</reference>
<accession>F6I1Q6</accession>
<name>F6I1Q6_VITVI</name>
<evidence type="ECO:0000313" key="2">
    <source>
        <dbReference type="Proteomes" id="UP000009183"/>
    </source>
</evidence>
<keyword evidence="2" id="KW-1185">Reference proteome</keyword>
<dbReference type="HOGENOM" id="CLU_3321044_0_0_1"/>
<sequence>MTICTPEEKSLAVLIMMDTEGSEIHMEKTWWCFVDKSRG</sequence>
<dbReference type="AlphaFoldDB" id="F6I1Q6"/>
<gene>
    <name evidence="1" type="ordered locus">VIT_15s0107g00130</name>
</gene>